<gene>
    <name evidence="3" type="ORF">RFI_15280</name>
</gene>
<sequence>MVLAIHEQLVIKLTTNTSFMFVQERNTLFFFLLLSLDALRTKFKKGQKRRGRGHTTTKKFWNAILILHVCACKYKQIIIIIKMTKLRLHMIVQQLSERANKQGSGFDSYLCRNSECSEYLRTQSTIQLIAEGKRNGNGEFVCESCNSLLESSNDVFDNSNSVVEIKRRFNSQIQKLKNLLFELERAVSEERQKLEVIQQKAEERYEQFRGIYLFIFLYYMFNIYAYIKR</sequence>
<organism evidence="3 4">
    <name type="scientific">Reticulomyxa filosa</name>
    <dbReference type="NCBI Taxonomy" id="46433"/>
    <lineage>
        <taxon>Eukaryota</taxon>
        <taxon>Sar</taxon>
        <taxon>Rhizaria</taxon>
        <taxon>Retaria</taxon>
        <taxon>Foraminifera</taxon>
        <taxon>Monothalamids</taxon>
        <taxon>Reticulomyxidae</taxon>
        <taxon>Reticulomyxa</taxon>
    </lineage>
</organism>
<dbReference type="EMBL" id="ASPP01011186">
    <property type="protein sequence ID" value="ETO21923.1"/>
    <property type="molecule type" value="Genomic_DNA"/>
</dbReference>
<proteinExistence type="predicted"/>
<keyword evidence="2" id="KW-0472">Membrane</keyword>
<evidence type="ECO:0000256" key="1">
    <source>
        <dbReference type="SAM" id="Coils"/>
    </source>
</evidence>
<feature type="transmembrane region" description="Helical" evidence="2">
    <location>
        <begin position="210"/>
        <end position="227"/>
    </location>
</feature>
<dbReference type="Proteomes" id="UP000023152">
    <property type="component" value="Unassembled WGS sequence"/>
</dbReference>
<evidence type="ECO:0000256" key="2">
    <source>
        <dbReference type="SAM" id="Phobius"/>
    </source>
</evidence>
<reference evidence="3 4" key="1">
    <citation type="journal article" date="2013" name="Curr. Biol.">
        <title>The Genome of the Foraminiferan Reticulomyxa filosa.</title>
        <authorList>
            <person name="Glockner G."/>
            <person name="Hulsmann N."/>
            <person name="Schleicher M."/>
            <person name="Noegel A.A."/>
            <person name="Eichinger L."/>
            <person name="Gallinger C."/>
            <person name="Pawlowski J."/>
            <person name="Sierra R."/>
            <person name="Euteneuer U."/>
            <person name="Pillet L."/>
            <person name="Moustafa A."/>
            <person name="Platzer M."/>
            <person name="Groth M."/>
            <person name="Szafranski K."/>
            <person name="Schliwa M."/>
        </authorList>
    </citation>
    <scope>NUCLEOTIDE SEQUENCE [LARGE SCALE GENOMIC DNA]</scope>
</reference>
<keyword evidence="4" id="KW-1185">Reference proteome</keyword>
<keyword evidence="1" id="KW-0175">Coiled coil</keyword>
<evidence type="ECO:0000313" key="4">
    <source>
        <dbReference type="Proteomes" id="UP000023152"/>
    </source>
</evidence>
<dbReference type="AlphaFoldDB" id="X6N7Q5"/>
<comment type="caution">
    <text evidence="3">The sequence shown here is derived from an EMBL/GenBank/DDBJ whole genome shotgun (WGS) entry which is preliminary data.</text>
</comment>
<protein>
    <submittedName>
        <fullName evidence="3">Uncharacterized protein</fullName>
    </submittedName>
</protein>
<accession>X6N7Q5</accession>
<evidence type="ECO:0000313" key="3">
    <source>
        <dbReference type="EMBL" id="ETO21923.1"/>
    </source>
</evidence>
<name>X6N7Q5_RETFI</name>
<keyword evidence="2" id="KW-1133">Transmembrane helix</keyword>
<feature type="coiled-coil region" evidence="1">
    <location>
        <begin position="166"/>
        <end position="200"/>
    </location>
</feature>
<feature type="non-terminal residue" evidence="3">
    <location>
        <position position="229"/>
    </location>
</feature>
<keyword evidence="2" id="KW-0812">Transmembrane</keyword>